<evidence type="ECO:0000313" key="4">
    <source>
        <dbReference type="EMBL" id="WNO54100.1"/>
    </source>
</evidence>
<dbReference type="PANTHER" id="PTHR43477">
    <property type="entry name" value="DIHYDROANTICAPSIN 7-DEHYDROGENASE"/>
    <property type="match status" value="1"/>
</dbReference>
<dbReference type="InterPro" id="IPR020904">
    <property type="entry name" value="Sc_DH/Rdtase_CS"/>
</dbReference>
<sequence length="242" mass="24936">MTDLSGKTAFVTAAAQGIGRASVLALAAAGARVVATDINPDALAGLKGDGIETRRLDVLDADAIDRCIAETGPVDILFNCAGVVHGGTILEASDEDLDFAYALNVKAMVRMCRAVLPAMIEKGDGAIVNMASVASSARGVPNRFVYGTTKAAVVGLTKALAADHVAQGVRCNCICPGTVETPSLRERLSAQGDYEATRAAFVARQPIGRIGTPEEIADLVVYLAGATYTTGQAINIDGGWTI</sequence>
<name>A0ABZ0BAJ6_9SPHN</name>
<dbReference type="Pfam" id="PF13561">
    <property type="entry name" value="adh_short_C2"/>
    <property type="match status" value="1"/>
</dbReference>
<keyword evidence="3" id="KW-0520">NAD</keyword>
<dbReference type="RefSeq" id="WP_313916234.1">
    <property type="nucleotide sequence ID" value="NZ_CP135076.1"/>
</dbReference>
<dbReference type="PRINTS" id="PR00080">
    <property type="entry name" value="SDRFAMILY"/>
</dbReference>
<dbReference type="SUPFAM" id="SSF51735">
    <property type="entry name" value="NAD(P)-binding Rossmann-fold domains"/>
    <property type="match status" value="1"/>
</dbReference>
<dbReference type="PRINTS" id="PR00081">
    <property type="entry name" value="GDHRDH"/>
</dbReference>
<dbReference type="InterPro" id="IPR051122">
    <property type="entry name" value="SDR_DHRS6-like"/>
</dbReference>
<dbReference type="Gene3D" id="3.40.50.720">
    <property type="entry name" value="NAD(P)-binding Rossmann-like Domain"/>
    <property type="match status" value="1"/>
</dbReference>
<dbReference type="InterPro" id="IPR002347">
    <property type="entry name" value="SDR_fam"/>
</dbReference>
<dbReference type="PROSITE" id="PS00061">
    <property type="entry name" value="ADH_SHORT"/>
    <property type="match status" value="1"/>
</dbReference>
<dbReference type="EMBL" id="CP135076">
    <property type="protein sequence ID" value="WNO54100.1"/>
    <property type="molecule type" value="Genomic_DNA"/>
</dbReference>
<dbReference type="PANTHER" id="PTHR43477:SF4">
    <property type="entry name" value="DEHYDROGENASE_REDUCTASE SDR FAMILY MEMBER 6"/>
    <property type="match status" value="1"/>
</dbReference>
<gene>
    <name evidence="4" type="ORF">RPR59_02235</name>
</gene>
<dbReference type="Proteomes" id="UP001302249">
    <property type="component" value="Chromosome"/>
</dbReference>
<organism evidence="4 5">
    <name type="scientific">Stakelama saccharophila</name>
    <dbReference type="NCBI Taxonomy" id="3075605"/>
    <lineage>
        <taxon>Bacteria</taxon>
        <taxon>Pseudomonadati</taxon>
        <taxon>Pseudomonadota</taxon>
        <taxon>Alphaproteobacteria</taxon>
        <taxon>Sphingomonadales</taxon>
        <taxon>Sphingomonadaceae</taxon>
        <taxon>Stakelama</taxon>
    </lineage>
</organism>
<evidence type="ECO:0000256" key="1">
    <source>
        <dbReference type="ARBA" id="ARBA00006484"/>
    </source>
</evidence>
<evidence type="ECO:0000256" key="2">
    <source>
        <dbReference type="ARBA" id="ARBA00023002"/>
    </source>
</evidence>
<keyword evidence="5" id="KW-1185">Reference proteome</keyword>
<evidence type="ECO:0000313" key="5">
    <source>
        <dbReference type="Proteomes" id="UP001302249"/>
    </source>
</evidence>
<accession>A0ABZ0BAJ6</accession>
<proteinExistence type="inferred from homology"/>
<keyword evidence="2" id="KW-0560">Oxidoreductase</keyword>
<protein>
    <submittedName>
        <fullName evidence="4">SDR family oxidoreductase</fullName>
    </submittedName>
</protein>
<comment type="similarity">
    <text evidence="1">Belongs to the short-chain dehydrogenases/reductases (SDR) family.</text>
</comment>
<dbReference type="InterPro" id="IPR036291">
    <property type="entry name" value="NAD(P)-bd_dom_sf"/>
</dbReference>
<evidence type="ECO:0000256" key="3">
    <source>
        <dbReference type="ARBA" id="ARBA00023027"/>
    </source>
</evidence>
<reference evidence="4 5" key="1">
    <citation type="submission" date="2023-09" db="EMBL/GenBank/DDBJ databases">
        <authorList>
            <person name="Rey-Velasco X."/>
        </authorList>
    </citation>
    <scope>NUCLEOTIDE SEQUENCE [LARGE SCALE GENOMIC DNA]</scope>
    <source>
        <strain evidence="4 5">W311</strain>
    </source>
</reference>